<name>A0A1L1PPM6_HYDIT</name>
<dbReference type="EMBL" id="CCAE010000049">
    <property type="protein sequence ID" value="CDN89649.1"/>
    <property type="molecule type" value="Genomic_DNA"/>
</dbReference>
<accession>A0A1L1PPM6</accession>
<feature type="region of interest" description="Disordered" evidence="1">
    <location>
        <begin position="1"/>
        <end position="26"/>
    </location>
</feature>
<organism evidence="2 3">
    <name type="scientific">Hydrogenophaga intermedia</name>
    <dbReference type="NCBI Taxonomy" id="65786"/>
    <lineage>
        <taxon>Bacteria</taxon>
        <taxon>Pseudomonadati</taxon>
        <taxon>Pseudomonadota</taxon>
        <taxon>Betaproteobacteria</taxon>
        <taxon>Burkholderiales</taxon>
        <taxon>Comamonadaceae</taxon>
        <taxon>Hydrogenophaga</taxon>
    </lineage>
</organism>
<proteinExistence type="predicted"/>
<evidence type="ECO:0000256" key="1">
    <source>
        <dbReference type="SAM" id="MobiDB-lite"/>
    </source>
</evidence>
<dbReference type="Proteomes" id="UP000028878">
    <property type="component" value="Unassembled WGS sequence"/>
</dbReference>
<dbReference type="AlphaFoldDB" id="A0A1L1PPM6"/>
<reference evidence="3" key="1">
    <citation type="submission" date="2014-11" db="EMBL/GenBank/DDBJ databases">
        <title>Draft genome sequence of Hydrogenophaga intermedia S1.</title>
        <authorList>
            <person name="Gan H.M."/>
            <person name="Chew T.H."/>
            <person name="Stolz A."/>
        </authorList>
    </citation>
    <scope>NUCLEOTIDE SEQUENCE [LARGE SCALE GENOMIC DNA]</scope>
    <source>
        <strain evidence="3">S1</strain>
    </source>
</reference>
<protein>
    <submittedName>
        <fullName evidence="2">Uncharacterized protein</fullName>
    </submittedName>
</protein>
<evidence type="ECO:0000313" key="3">
    <source>
        <dbReference type="Proteomes" id="UP000028878"/>
    </source>
</evidence>
<feature type="compositionally biased region" description="Polar residues" evidence="1">
    <location>
        <begin position="1"/>
        <end position="11"/>
    </location>
</feature>
<keyword evidence="3" id="KW-1185">Reference proteome</keyword>
<dbReference type="RefSeq" id="WP_009519508.1">
    <property type="nucleotide sequence ID" value="NZ_CCAE010000049.1"/>
</dbReference>
<sequence length="234" mass="25100">MFKSSSLSGVNQKKADDLRRRNHIANGPTPGEMLDWLKGVKRGHLLVLVNKTGRPEDAYVSDVGRHFLHVLDAPCPEEAGRFLLLMQGMLSGLVHVPLDVSQAAQNLSGSLADPYATTHGVVWTDTLFNQLTVLVAALERDRQARQDHEGVDLLEQVHSACELMASTDDLDAIPTADGPAPSGAPLHAAPDIVTDLVQAGIGGPPRQARATRATVSLRFLPITRSTTPKGDVSE</sequence>
<evidence type="ECO:0000313" key="2">
    <source>
        <dbReference type="EMBL" id="CDN89649.1"/>
    </source>
</evidence>
<gene>
    <name evidence="2" type="ORF">BN948_04088</name>
</gene>